<keyword evidence="5 8" id="KW-0808">Transferase</keyword>
<dbReference type="EMBL" id="LTBB01000013">
    <property type="protein sequence ID" value="KYH28143.1"/>
    <property type="molecule type" value="Genomic_DNA"/>
</dbReference>
<dbReference type="Proteomes" id="UP000075374">
    <property type="component" value="Unassembled WGS sequence"/>
</dbReference>
<evidence type="ECO:0000256" key="7">
    <source>
        <dbReference type="ARBA" id="ARBA00048169"/>
    </source>
</evidence>
<keyword evidence="6 8" id="KW-0627">Porphyrin biosynthesis</keyword>
<reference evidence="11 12" key="1">
    <citation type="submission" date="2016-02" db="EMBL/GenBank/DDBJ databases">
        <title>Genome sequence of Clostridium colicanis DSM 13634.</title>
        <authorList>
            <person name="Poehlein A."/>
            <person name="Daniel R."/>
        </authorList>
    </citation>
    <scope>NUCLEOTIDE SEQUENCE [LARGE SCALE GENOMIC DNA]</scope>
    <source>
        <strain evidence="11 12">DSM 13634</strain>
    </source>
</reference>
<evidence type="ECO:0000259" key="10">
    <source>
        <dbReference type="Pfam" id="PF03900"/>
    </source>
</evidence>
<dbReference type="Gene3D" id="3.40.190.10">
    <property type="entry name" value="Periplasmic binding protein-like II"/>
    <property type="match status" value="2"/>
</dbReference>
<evidence type="ECO:0000256" key="6">
    <source>
        <dbReference type="ARBA" id="ARBA00023244"/>
    </source>
</evidence>
<comment type="subunit">
    <text evidence="4 8">Monomer.</text>
</comment>
<keyword evidence="12" id="KW-1185">Reference proteome</keyword>
<proteinExistence type="inferred from homology"/>
<evidence type="ECO:0000256" key="2">
    <source>
        <dbReference type="ARBA" id="ARBA00004735"/>
    </source>
</evidence>
<protein>
    <recommendedName>
        <fullName evidence="8">Porphobilinogen deaminase</fullName>
        <shortName evidence="8">PBG</shortName>
        <ecNumber evidence="8">2.5.1.61</ecNumber>
    </recommendedName>
    <alternativeName>
        <fullName evidence="8">Hydroxymethylbilane synthase</fullName>
        <shortName evidence="8">HMBS</shortName>
    </alternativeName>
    <alternativeName>
        <fullName evidence="8">Pre-uroporphyrinogen synthase</fullName>
    </alternativeName>
</protein>
<dbReference type="Pfam" id="PF01379">
    <property type="entry name" value="Porphobil_deam"/>
    <property type="match status" value="1"/>
</dbReference>
<comment type="catalytic activity">
    <reaction evidence="7 8">
        <text>4 porphobilinogen + H2O = hydroxymethylbilane + 4 NH4(+)</text>
        <dbReference type="Rhea" id="RHEA:13185"/>
        <dbReference type="ChEBI" id="CHEBI:15377"/>
        <dbReference type="ChEBI" id="CHEBI:28938"/>
        <dbReference type="ChEBI" id="CHEBI:57845"/>
        <dbReference type="ChEBI" id="CHEBI:58126"/>
        <dbReference type="EC" id="2.5.1.61"/>
    </reaction>
</comment>
<evidence type="ECO:0000256" key="5">
    <source>
        <dbReference type="ARBA" id="ARBA00022679"/>
    </source>
</evidence>
<dbReference type="Gene3D" id="3.30.160.40">
    <property type="entry name" value="Porphobilinogen deaminase, C-terminal domain"/>
    <property type="match status" value="1"/>
</dbReference>
<feature type="modified residue" description="S-(dipyrrolylmethanemethyl)cysteine" evidence="8">
    <location>
        <position position="243"/>
    </location>
</feature>
<dbReference type="FunFam" id="3.40.190.10:FF:000005">
    <property type="entry name" value="Porphobilinogen deaminase"/>
    <property type="match status" value="1"/>
</dbReference>
<evidence type="ECO:0000256" key="3">
    <source>
        <dbReference type="ARBA" id="ARBA00005638"/>
    </source>
</evidence>
<accession>A0A151AKI2</accession>
<evidence type="ECO:0000259" key="9">
    <source>
        <dbReference type="Pfam" id="PF01379"/>
    </source>
</evidence>
<dbReference type="HAMAP" id="MF_00260">
    <property type="entry name" value="Porphobil_deam"/>
    <property type="match status" value="1"/>
</dbReference>
<dbReference type="PANTHER" id="PTHR11557:SF0">
    <property type="entry name" value="PORPHOBILINOGEN DEAMINASE"/>
    <property type="match status" value="1"/>
</dbReference>
<dbReference type="PRINTS" id="PR00151">
    <property type="entry name" value="PORPHBDMNASE"/>
</dbReference>
<dbReference type="GO" id="GO:0004418">
    <property type="term" value="F:hydroxymethylbilane synthase activity"/>
    <property type="evidence" value="ECO:0007669"/>
    <property type="project" value="UniProtKB-UniRule"/>
</dbReference>
<dbReference type="GO" id="GO:0006782">
    <property type="term" value="P:protoporphyrinogen IX biosynthetic process"/>
    <property type="evidence" value="ECO:0007669"/>
    <property type="project" value="UniProtKB-UniRule"/>
</dbReference>
<dbReference type="GO" id="GO:0005737">
    <property type="term" value="C:cytoplasm"/>
    <property type="evidence" value="ECO:0007669"/>
    <property type="project" value="UniProtKB-UniRule"/>
</dbReference>
<dbReference type="SUPFAM" id="SSF54782">
    <property type="entry name" value="Porphobilinogen deaminase (hydroxymethylbilane synthase), C-terminal domain"/>
    <property type="match status" value="1"/>
</dbReference>
<dbReference type="PANTHER" id="PTHR11557">
    <property type="entry name" value="PORPHOBILINOGEN DEAMINASE"/>
    <property type="match status" value="1"/>
</dbReference>
<evidence type="ECO:0000256" key="4">
    <source>
        <dbReference type="ARBA" id="ARBA00011245"/>
    </source>
</evidence>
<dbReference type="EC" id="2.5.1.61" evidence="8"/>
<dbReference type="InterPro" id="IPR000860">
    <property type="entry name" value="HemC"/>
</dbReference>
<feature type="domain" description="Porphobilinogen deaminase N-terminal" evidence="9">
    <location>
        <begin position="3"/>
        <end position="214"/>
    </location>
</feature>
<dbReference type="NCBIfam" id="TIGR00212">
    <property type="entry name" value="hemC"/>
    <property type="match status" value="1"/>
</dbReference>
<comment type="pathway">
    <text evidence="2">Porphyrin-containing compound metabolism; protoporphyrin-IX biosynthesis; coproporphyrinogen-III from 5-aminolevulinate: step 2/4.</text>
</comment>
<evidence type="ECO:0000313" key="11">
    <source>
        <dbReference type="EMBL" id="KYH28143.1"/>
    </source>
</evidence>
<gene>
    <name evidence="8 11" type="primary">hemC</name>
    <name evidence="11" type="ORF">CLCOL_22770</name>
</gene>
<organism evidence="11 12">
    <name type="scientific">Clostridium colicanis DSM 13634</name>
    <dbReference type="NCBI Taxonomy" id="1121305"/>
    <lineage>
        <taxon>Bacteria</taxon>
        <taxon>Bacillati</taxon>
        <taxon>Bacillota</taxon>
        <taxon>Clostridia</taxon>
        <taxon>Eubacteriales</taxon>
        <taxon>Clostridiaceae</taxon>
        <taxon>Clostridium</taxon>
    </lineage>
</organism>
<evidence type="ECO:0000256" key="8">
    <source>
        <dbReference type="HAMAP-Rule" id="MF_00260"/>
    </source>
</evidence>
<dbReference type="SUPFAM" id="SSF53850">
    <property type="entry name" value="Periplasmic binding protein-like II"/>
    <property type="match status" value="1"/>
</dbReference>
<dbReference type="PIRSF" id="PIRSF001438">
    <property type="entry name" value="4pyrrol_synth_OHMeBilane_synth"/>
    <property type="match status" value="1"/>
</dbReference>
<comment type="miscellaneous">
    <text evidence="8">The porphobilinogen subunits are added to the dipyrromethane group.</text>
</comment>
<evidence type="ECO:0000256" key="1">
    <source>
        <dbReference type="ARBA" id="ARBA00002869"/>
    </source>
</evidence>
<dbReference type="PATRIC" id="fig|1121305.3.peg.2281"/>
<dbReference type="Pfam" id="PF03900">
    <property type="entry name" value="Porphobil_deamC"/>
    <property type="match status" value="1"/>
</dbReference>
<dbReference type="STRING" id="1121305.CLCOL_22770"/>
<evidence type="ECO:0000313" key="12">
    <source>
        <dbReference type="Proteomes" id="UP000075374"/>
    </source>
</evidence>
<dbReference type="RefSeq" id="WP_061859068.1">
    <property type="nucleotide sequence ID" value="NZ_LTBB01000013.1"/>
</dbReference>
<name>A0A151AKI2_9CLOT</name>
<comment type="cofactor">
    <cofactor evidence="8">
        <name>dipyrromethane</name>
        <dbReference type="ChEBI" id="CHEBI:60342"/>
    </cofactor>
    <text evidence="8">Binds 1 dipyrromethane group covalently.</text>
</comment>
<dbReference type="FunFam" id="3.40.190.10:FF:000004">
    <property type="entry name" value="Porphobilinogen deaminase"/>
    <property type="match status" value="1"/>
</dbReference>
<dbReference type="InterPro" id="IPR022418">
    <property type="entry name" value="Porphobilinogen_deaminase_C"/>
</dbReference>
<comment type="similarity">
    <text evidence="3 8">Belongs to the HMBS family.</text>
</comment>
<dbReference type="InterPro" id="IPR036803">
    <property type="entry name" value="Porphobilinogen_deaminase_C_sf"/>
</dbReference>
<feature type="domain" description="Porphobilinogen deaminase C-terminal" evidence="10">
    <location>
        <begin position="228"/>
        <end position="296"/>
    </location>
</feature>
<dbReference type="InterPro" id="IPR022417">
    <property type="entry name" value="Porphobilin_deaminase_N"/>
</dbReference>
<sequence length="300" mass="33409">MKIIVGSRGSKLALTQTNWVIEKLKEKHPEVEFEIKVIQTKGDRIKVVALDKIGGKGIFVQEIEEQLESGEIDMAVHSMKDMATSIPGNLKFSYIPEREDYRDILVLKREYKTIDDLPKGAKIGTGSKRRKYQLLSYRGDLDIVPIRGNVDTRIRKIESENLHGVVLAAAGVKRLGLVNSIDYNIVYLNKDIVLPAPAQGILAIEIKRGREDLENILKCIEDKNAKIQAECERAFLKGVNGGCHLPIGAICIINNDKIKLEGLLGKEDGSKLVRKAIEGNIEEAEGLGFKLAEMILKEID</sequence>
<comment type="function">
    <text evidence="1 8">Tetrapolymerization of the monopyrrole PBG into the hydroxymethylbilane pre-uroporphyrinogen in several discrete steps.</text>
</comment>
<comment type="caution">
    <text evidence="11">The sequence shown here is derived from an EMBL/GenBank/DDBJ whole genome shotgun (WGS) entry which is preliminary data.</text>
</comment>
<dbReference type="AlphaFoldDB" id="A0A151AKI2"/>